<protein>
    <submittedName>
        <fullName evidence="2">Uncharacterized protein</fullName>
    </submittedName>
</protein>
<organism evidence="2 3">
    <name type="scientific">Photobacterium malacitanum</name>
    <dbReference type="NCBI Taxonomy" id="2204294"/>
    <lineage>
        <taxon>Bacteria</taxon>
        <taxon>Pseudomonadati</taxon>
        <taxon>Pseudomonadota</taxon>
        <taxon>Gammaproteobacteria</taxon>
        <taxon>Vibrionales</taxon>
        <taxon>Vibrionaceae</taxon>
        <taxon>Photobacterium</taxon>
    </lineage>
</organism>
<dbReference type="RefSeq" id="WP_087846928.1">
    <property type="nucleotide sequence ID" value="NZ_FYAK01000021.1"/>
</dbReference>
<evidence type="ECO:0000256" key="1">
    <source>
        <dbReference type="SAM" id="MobiDB-lite"/>
    </source>
</evidence>
<dbReference type="GeneID" id="93550486"/>
<dbReference type="EMBL" id="FYAK01000021">
    <property type="protein sequence ID" value="SMY39097.1"/>
    <property type="molecule type" value="Genomic_DNA"/>
</dbReference>
<reference evidence="3" key="1">
    <citation type="submission" date="2017-06" db="EMBL/GenBank/DDBJ databases">
        <authorList>
            <person name="Rodrigo-Torres L."/>
            <person name="Arahal R.D."/>
            <person name="Lucena T."/>
        </authorList>
    </citation>
    <scope>NUCLEOTIDE SEQUENCE [LARGE SCALE GENOMIC DNA]</scope>
    <source>
        <strain evidence="3">CECT 9190</strain>
    </source>
</reference>
<accession>A0A1Y6MR68</accession>
<gene>
    <name evidence="2" type="ORF">PMAL9190_03898</name>
</gene>
<name>A0A1Y6MR68_9GAMM</name>
<evidence type="ECO:0000313" key="3">
    <source>
        <dbReference type="Proteomes" id="UP000195963"/>
    </source>
</evidence>
<keyword evidence="3" id="KW-1185">Reference proteome</keyword>
<feature type="region of interest" description="Disordered" evidence="1">
    <location>
        <begin position="1"/>
        <end position="28"/>
    </location>
</feature>
<dbReference type="Proteomes" id="UP000195963">
    <property type="component" value="Unassembled WGS sequence"/>
</dbReference>
<evidence type="ECO:0000313" key="2">
    <source>
        <dbReference type="EMBL" id="SMY39097.1"/>
    </source>
</evidence>
<dbReference type="AlphaFoldDB" id="A0A1Y6MR68"/>
<proteinExistence type="predicted"/>
<sequence>MSLLKKKAIQSEEREPLTTHSAVIAKQQKKTREYQKQLRAKYAEHWKAEKTIIDLAEGVELSAYINEHTDNMSDNRCGIHSMKINPYELAVIKKAMEIKESRSSRELFIEYCKTITKSTH</sequence>